<dbReference type="STRING" id="37658.SAMN05661086_02457"/>
<feature type="transmembrane region" description="Helical" evidence="5">
    <location>
        <begin position="189"/>
        <end position="207"/>
    </location>
</feature>
<keyword evidence="2 5" id="KW-0812">Transmembrane</keyword>
<evidence type="ECO:0000256" key="2">
    <source>
        <dbReference type="ARBA" id="ARBA00022692"/>
    </source>
</evidence>
<feature type="transmembrane region" description="Helical" evidence="5">
    <location>
        <begin position="166"/>
        <end position="183"/>
    </location>
</feature>
<accession>A0A1I6KIY8</accession>
<evidence type="ECO:0000256" key="3">
    <source>
        <dbReference type="ARBA" id="ARBA00022989"/>
    </source>
</evidence>
<reference evidence="6 7" key="1">
    <citation type="submission" date="2016-10" db="EMBL/GenBank/DDBJ databases">
        <authorList>
            <person name="de Groot N.N."/>
        </authorList>
    </citation>
    <scope>NUCLEOTIDE SEQUENCE [LARGE SCALE GENOMIC DNA]</scope>
    <source>
        <strain evidence="6 7">743A</strain>
    </source>
</reference>
<protein>
    <recommendedName>
        <fullName evidence="8">Membrane associated serine protease, rhomboid family</fullName>
    </recommendedName>
</protein>
<sequence>MKLLNKLERKFEKYAIPDFIRYVIFIYILGTVIGVLNPNLYWMYLQFDLNQILKGQVWRIFTFLLAPGGVSFYSPLSIIFFVFFIYAYLMIGRSLERAWGYFRFNLYFISGVLFNIIAALILHFGYNQPYGVGLEYVFQSMFFAFAVLFPEVRFLIFYIIPVKVKWLAILEGIFYIWSVIDFYQRGDYAYAIAIIMAVANFLIFFFATRNYKKISPKQQKRKIQYKRQVYQASIGPKHKCAVCGRTELDDENLEFRYCSKCNGNYEYCKDHLFTHEHVK</sequence>
<dbReference type="AlphaFoldDB" id="A0A1I6KIY8"/>
<keyword evidence="4 5" id="KW-0472">Membrane</keyword>
<feature type="transmembrane region" description="Helical" evidence="5">
    <location>
        <begin position="136"/>
        <end position="159"/>
    </location>
</feature>
<proteinExistence type="predicted"/>
<dbReference type="Gene3D" id="1.20.1540.10">
    <property type="entry name" value="Rhomboid-like"/>
    <property type="match status" value="1"/>
</dbReference>
<feature type="transmembrane region" description="Helical" evidence="5">
    <location>
        <begin position="64"/>
        <end position="89"/>
    </location>
</feature>
<dbReference type="SUPFAM" id="SSF144091">
    <property type="entry name" value="Rhomboid-like"/>
    <property type="match status" value="1"/>
</dbReference>
<dbReference type="OrthoDB" id="9778756at2"/>
<evidence type="ECO:0000313" key="7">
    <source>
        <dbReference type="Proteomes" id="UP000199659"/>
    </source>
</evidence>
<keyword evidence="7" id="KW-1185">Reference proteome</keyword>
<dbReference type="InterPro" id="IPR035952">
    <property type="entry name" value="Rhomboid-like_sf"/>
</dbReference>
<gene>
    <name evidence="6" type="ORF">SAMN05661086_02457</name>
</gene>
<evidence type="ECO:0000313" key="6">
    <source>
        <dbReference type="EMBL" id="SFR91203.1"/>
    </source>
</evidence>
<dbReference type="EMBL" id="FOYZ01000009">
    <property type="protein sequence ID" value="SFR91203.1"/>
    <property type="molecule type" value="Genomic_DNA"/>
</dbReference>
<feature type="transmembrane region" description="Helical" evidence="5">
    <location>
        <begin position="101"/>
        <end position="124"/>
    </location>
</feature>
<dbReference type="RefSeq" id="WP_092561194.1">
    <property type="nucleotide sequence ID" value="NZ_FOYZ01000009.1"/>
</dbReference>
<keyword evidence="3 5" id="KW-1133">Transmembrane helix</keyword>
<evidence type="ECO:0000256" key="5">
    <source>
        <dbReference type="SAM" id="Phobius"/>
    </source>
</evidence>
<name>A0A1I6KIY8_9FIRM</name>
<comment type="subcellular location">
    <subcellularLocation>
        <location evidence="1">Membrane</location>
        <topology evidence="1">Multi-pass membrane protein</topology>
    </subcellularLocation>
</comment>
<evidence type="ECO:0008006" key="8">
    <source>
        <dbReference type="Google" id="ProtNLM"/>
    </source>
</evidence>
<feature type="transmembrane region" description="Helical" evidence="5">
    <location>
        <begin position="20"/>
        <end position="44"/>
    </location>
</feature>
<dbReference type="Proteomes" id="UP000199659">
    <property type="component" value="Unassembled WGS sequence"/>
</dbReference>
<evidence type="ECO:0000256" key="1">
    <source>
        <dbReference type="ARBA" id="ARBA00004141"/>
    </source>
</evidence>
<dbReference type="GO" id="GO:0016020">
    <property type="term" value="C:membrane"/>
    <property type="evidence" value="ECO:0007669"/>
    <property type="project" value="UniProtKB-SubCell"/>
</dbReference>
<organism evidence="6 7">
    <name type="scientific">Anaeromicropila populeti</name>
    <dbReference type="NCBI Taxonomy" id="37658"/>
    <lineage>
        <taxon>Bacteria</taxon>
        <taxon>Bacillati</taxon>
        <taxon>Bacillota</taxon>
        <taxon>Clostridia</taxon>
        <taxon>Lachnospirales</taxon>
        <taxon>Lachnospiraceae</taxon>
        <taxon>Anaeromicropila</taxon>
    </lineage>
</organism>
<evidence type="ECO:0000256" key="4">
    <source>
        <dbReference type="ARBA" id="ARBA00023136"/>
    </source>
</evidence>